<dbReference type="Proteomes" id="UP000194003">
    <property type="component" value="Unassembled WGS sequence"/>
</dbReference>
<dbReference type="InterPro" id="IPR031107">
    <property type="entry name" value="Small_HSP"/>
</dbReference>
<keyword evidence="5" id="KW-1185">Reference proteome</keyword>
<dbReference type="InterPro" id="IPR002068">
    <property type="entry name" value="A-crystallin/Hsp20_dom"/>
</dbReference>
<evidence type="ECO:0000313" key="5">
    <source>
        <dbReference type="Proteomes" id="UP000194003"/>
    </source>
</evidence>
<feature type="domain" description="SHSP" evidence="3">
    <location>
        <begin position="28"/>
        <end position="140"/>
    </location>
</feature>
<dbReference type="SUPFAM" id="SSF49764">
    <property type="entry name" value="HSP20-like chaperones"/>
    <property type="match status" value="1"/>
</dbReference>
<evidence type="ECO:0000259" key="3">
    <source>
        <dbReference type="PROSITE" id="PS01031"/>
    </source>
</evidence>
<dbReference type="InterPro" id="IPR008978">
    <property type="entry name" value="HSP20-like_chaperone"/>
</dbReference>
<dbReference type="RefSeq" id="WP_085444347.1">
    <property type="nucleotide sequence ID" value="NZ_LVJN01000020.1"/>
</dbReference>
<sequence>MSLISFDPFAELRAFNREFDRAFAANAKRRAEFEAPLDIIENEQAVAILVDLPGVEKEAIQINLEEETLTIAAERKAPELPEKTQMRLNERPWGQFQRAFRLPRGLDAQRIEAEFAHGVLTITIPRAEQAKARAIPVTAH</sequence>
<dbReference type="PROSITE" id="PS01031">
    <property type="entry name" value="SHSP"/>
    <property type="match status" value="1"/>
</dbReference>
<accession>A0A1Y2K1A4</accession>
<dbReference type="PANTHER" id="PTHR11527">
    <property type="entry name" value="HEAT-SHOCK PROTEIN 20 FAMILY MEMBER"/>
    <property type="match status" value="1"/>
</dbReference>
<evidence type="ECO:0000313" key="4">
    <source>
        <dbReference type="EMBL" id="OSM01830.1"/>
    </source>
</evidence>
<evidence type="ECO:0000256" key="1">
    <source>
        <dbReference type="PROSITE-ProRule" id="PRU00285"/>
    </source>
</evidence>
<name>A0A1Y2K1A4_9PROT</name>
<reference evidence="4 5" key="1">
    <citation type="journal article" date="2016" name="BMC Genomics">
        <title>Combined genomic and structural analyses of a cultured magnetotactic bacterium reveals its niche adaptation to a dynamic environment.</title>
        <authorList>
            <person name="Araujo A.C."/>
            <person name="Morillo V."/>
            <person name="Cypriano J."/>
            <person name="Teixeira L.C."/>
            <person name="Leao P."/>
            <person name="Lyra S."/>
            <person name="Almeida L.G."/>
            <person name="Bazylinski D.A."/>
            <person name="Vasconcellos A.T."/>
            <person name="Abreu F."/>
            <person name="Lins U."/>
        </authorList>
    </citation>
    <scope>NUCLEOTIDE SEQUENCE [LARGE SCALE GENOMIC DNA]</scope>
    <source>
        <strain evidence="4 5">IT-1</strain>
    </source>
</reference>
<dbReference type="Pfam" id="PF00011">
    <property type="entry name" value="HSP20"/>
    <property type="match status" value="1"/>
</dbReference>
<dbReference type="AlphaFoldDB" id="A0A1Y2K1A4"/>
<dbReference type="Gene3D" id="2.60.40.790">
    <property type="match status" value="1"/>
</dbReference>
<dbReference type="STRING" id="1434232.MAIT1_01874"/>
<dbReference type="OrthoDB" id="9808910at2"/>
<dbReference type="CDD" id="cd06464">
    <property type="entry name" value="ACD_sHsps-like"/>
    <property type="match status" value="1"/>
</dbReference>
<dbReference type="EMBL" id="LVJN01000020">
    <property type="protein sequence ID" value="OSM01830.1"/>
    <property type="molecule type" value="Genomic_DNA"/>
</dbReference>
<evidence type="ECO:0000256" key="2">
    <source>
        <dbReference type="RuleBase" id="RU003616"/>
    </source>
</evidence>
<organism evidence="4 5">
    <name type="scientific">Magnetofaba australis IT-1</name>
    <dbReference type="NCBI Taxonomy" id="1434232"/>
    <lineage>
        <taxon>Bacteria</taxon>
        <taxon>Pseudomonadati</taxon>
        <taxon>Pseudomonadota</taxon>
        <taxon>Magnetococcia</taxon>
        <taxon>Magnetococcales</taxon>
        <taxon>Magnetococcaceae</taxon>
        <taxon>Magnetofaba</taxon>
    </lineage>
</organism>
<proteinExistence type="inferred from homology"/>
<gene>
    <name evidence="4" type="ORF">MAIT1_01874</name>
</gene>
<comment type="similarity">
    <text evidence="1 2">Belongs to the small heat shock protein (HSP20) family.</text>
</comment>
<comment type="caution">
    <text evidence="4">The sequence shown here is derived from an EMBL/GenBank/DDBJ whole genome shotgun (WGS) entry which is preliminary data.</text>
</comment>
<protein>
    <submittedName>
        <fullName evidence="4">Putative HSP20 family protein</fullName>
    </submittedName>
</protein>